<dbReference type="GO" id="GO:0003729">
    <property type="term" value="F:mRNA binding"/>
    <property type="evidence" value="ECO:0007669"/>
    <property type="project" value="TreeGrafter"/>
</dbReference>
<dbReference type="SUPFAM" id="SSF55159">
    <property type="entry name" value="eIF1-like"/>
    <property type="match status" value="1"/>
</dbReference>
<evidence type="ECO:0000259" key="2">
    <source>
        <dbReference type="PROSITE" id="PS50296"/>
    </source>
</evidence>
<protein>
    <submittedName>
        <fullName evidence="3">eIF1-like protein</fullName>
    </submittedName>
</protein>
<dbReference type="PROSITE" id="PS50296">
    <property type="entry name" value="SUI1"/>
    <property type="match status" value="1"/>
</dbReference>
<dbReference type="Pfam" id="PF01253">
    <property type="entry name" value="SUI1"/>
    <property type="match status" value="1"/>
</dbReference>
<dbReference type="AlphaFoldDB" id="A0A1B7TD30"/>
<dbReference type="PANTHER" id="PTHR12789">
    <property type="entry name" value="DENSITY-REGULATED PROTEIN HOMOLOG"/>
    <property type="match status" value="1"/>
</dbReference>
<dbReference type="OrthoDB" id="277199at2759"/>
<dbReference type="Pfam" id="PF21023">
    <property type="entry name" value="DENR_N"/>
    <property type="match status" value="1"/>
</dbReference>
<dbReference type="InterPro" id="IPR001950">
    <property type="entry name" value="SUI1"/>
</dbReference>
<name>A0A1B7TD30_9ASCO</name>
<gene>
    <name evidence="3" type="ORF">HANVADRAFT_40195</name>
</gene>
<dbReference type="Gene3D" id="3.30.780.10">
    <property type="entry name" value="SUI1-like domain"/>
    <property type="match status" value="1"/>
</dbReference>
<accession>A0A1B7TD30</accession>
<evidence type="ECO:0000256" key="1">
    <source>
        <dbReference type="SAM" id="Coils"/>
    </source>
</evidence>
<organism evidence="3 4">
    <name type="scientific">Hanseniaspora valbyensis NRRL Y-1626</name>
    <dbReference type="NCBI Taxonomy" id="766949"/>
    <lineage>
        <taxon>Eukaryota</taxon>
        <taxon>Fungi</taxon>
        <taxon>Dikarya</taxon>
        <taxon>Ascomycota</taxon>
        <taxon>Saccharomycotina</taxon>
        <taxon>Saccharomycetes</taxon>
        <taxon>Saccharomycodales</taxon>
        <taxon>Saccharomycodaceae</taxon>
        <taxon>Hanseniaspora</taxon>
    </lineage>
</organism>
<proteinExistence type="predicted"/>
<dbReference type="EMBL" id="LXPE01000016">
    <property type="protein sequence ID" value="OBA26585.1"/>
    <property type="molecule type" value="Genomic_DNA"/>
</dbReference>
<dbReference type="GO" id="GO:0001731">
    <property type="term" value="P:formation of translation preinitiation complex"/>
    <property type="evidence" value="ECO:0007669"/>
    <property type="project" value="TreeGrafter"/>
</dbReference>
<dbReference type="InterPro" id="IPR036877">
    <property type="entry name" value="SUI1_dom_sf"/>
</dbReference>
<evidence type="ECO:0000313" key="3">
    <source>
        <dbReference type="EMBL" id="OBA26585.1"/>
    </source>
</evidence>
<dbReference type="InterPro" id="IPR048517">
    <property type="entry name" value="DENR_N"/>
</dbReference>
<dbReference type="GO" id="GO:0002188">
    <property type="term" value="P:translation reinitiation"/>
    <property type="evidence" value="ECO:0007669"/>
    <property type="project" value="TreeGrafter"/>
</dbReference>
<reference evidence="4" key="1">
    <citation type="journal article" date="2016" name="Proc. Natl. Acad. Sci. U.S.A.">
        <title>Comparative genomics of biotechnologically important yeasts.</title>
        <authorList>
            <person name="Riley R."/>
            <person name="Haridas S."/>
            <person name="Wolfe K.H."/>
            <person name="Lopes M.R."/>
            <person name="Hittinger C.T."/>
            <person name="Goeker M."/>
            <person name="Salamov A.A."/>
            <person name="Wisecaver J.H."/>
            <person name="Long T.M."/>
            <person name="Calvey C.H."/>
            <person name="Aerts A.L."/>
            <person name="Barry K.W."/>
            <person name="Choi C."/>
            <person name="Clum A."/>
            <person name="Coughlan A.Y."/>
            <person name="Deshpande S."/>
            <person name="Douglass A.P."/>
            <person name="Hanson S.J."/>
            <person name="Klenk H.-P."/>
            <person name="LaButti K.M."/>
            <person name="Lapidus A."/>
            <person name="Lindquist E.A."/>
            <person name="Lipzen A.M."/>
            <person name="Meier-Kolthoff J.P."/>
            <person name="Ohm R.A."/>
            <person name="Otillar R.P."/>
            <person name="Pangilinan J.L."/>
            <person name="Peng Y."/>
            <person name="Rokas A."/>
            <person name="Rosa C.A."/>
            <person name="Scheuner C."/>
            <person name="Sibirny A.A."/>
            <person name="Slot J.C."/>
            <person name="Stielow J.B."/>
            <person name="Sun H."/>
            <person name="Kurtzman C.P."/>
            <person name="Blackwell M."/>
            <person name="Grigoriev I.V."/>
            <person name="Jeffries T.W."/>
        </authorList>
    </citation>
    <scope>NUCLEOTIDE SEQUENCE [LARGE SCALE GENOMIC DNA]</scope>
    <source>
        <strain evidence="4">NRRL Y-1626</strain>
    </source>
</reference>
<keyword evidence="4" id="KW-1185">Reference proteome</keyword>
<dbReference type="PANTHER" id="PTHR12789:SF0">
    <property type="entry name" value="DENSITY-REGULATED PROTEIN"/>
    <property type="match status" value="1"/>
</dbReference>
<sequence>MSLVETIYCRVCTFPVDFCDYNKKATKCKKWLQDNYPEKYQQLYAGKESNEENSNDEVDEKTKKVEQSLKKMELRQAKKEKMELENQQNSKIIIKTIERTKRKRSIEIQGLEVFPLDLKKLSKKFSNKFATGCSIVDKKLVLQGDLADDVELFINKLLKEEAGLDDIKVEKTVAKRKKTEEELAADAAAAIANGTSTAKYVKGSELKKE</sequence>
<comment type="caution">
    <text evidence="3">The sequence shown here is derived from an EMBL/GenBank/DDBJ whole genome shotgun (WGS) entry which is preliminary data.</text>
</comment>
<evidence type="ECO:0000313" key="4">
    <source>
        <dbReference type="Proteomes" id="UP000092321"/>
    </source>
</evidence>
<feature type="coiled-coil region" evidence="1">
    <location>
        <begin position="55"/>
        <end position="87"/>
    </location>
</feature>
<dbReference type="GO" id="GO:0003743">
    <property type="term" value="F:translation initiation factor activity"/>
    <property type="evidence" value="ECO:0007669"/>
    <property type="project" value="InterPro"/>
</dbReference>
<dbReference type="Proteomes" id="UP000092321">
    <property type="component" value="Unassembled WGS sequence"/>
</dbReference>
<feature type="domain" description="SUI1" evidence="2">
    <location>
        <begin position="92"/>
        <end position="158"/>
    </location>
</feature>
<dbReference type="InterPro" id="IPR050318">
    <property type="entry name" value="DENR/SUI1_TIF"/>
</dbReference>
<keyword evidence="1" id="KW-0175">Coiled coil</keyword>